<sequence length="184" mass="20062">MQIKYIKKRERFIIKLKKKFLHSSVALAMGATFILPSISASAAEKVETQVTLGQQQPKAGFHSSTPTRAELQGLGLSDTEITQLLNTPSSGIMLYQGKVITNGQQDQYHGKLSWAVQALKAAYNKIPANVKKSIGGAAAFEKLLGYIDHYTGAVEDAIYDGLVYIGVNKTAAWWITKTLTALAF</sequence>
<feature type="chain" id="PRO_5018150028" evidence="1">
    <location>
        <begin position="43"/>
        <end position="184"/>
    </location>
</feature>
<evidence type="ECO:0000256" key="1">
    <source>
        <dbReference type="SAM" id="SignalP"/>
    </source>
</evidence>
<feature type="signal peptide" evidence="1">
    <location>
        <begin position="1"/>
        <end position="42"/>
    </location>
</feature>
<dbReference type="Proteomes" id="UP000220841">
    <property type="component" value="Unassembled WGS sequence"/>
</dbReference>
<name>A0A2A8HJC9_9BACI</name>
<proteinExistence type="predicted"/>
<dbReference type="RefSeq" id="WP_098225946.1">
    <property type="nucleotide sequence ID" value="NZ_NUBY01000015.1"/>
</dbReference>
<organism evidence="2 3">
    <name type="scientific">Bacillus toyonensis</name>
    <dbReference type="NCBI Taxonomy" id="155322"/>
    <lineage>
        <taxon>Bacteria</taxon>
        <taxon>Bacillati</taxon>
        <taxon>Bacillota</taxon>
        <taxon>Bacilli</taxon>
        <taxon>Bacillales</taxon>
        <taxon>Bacillaceae</taxon>
        <taxon>Bacillus</taxon>
        <taxon>Bacillus cereus group</taxon>
    </lineage>
</organism>
<dbReference type="EMBL" id="NUBY01000015">
    <property type="protein sequence ID" value="PEQ09123.1"/>
    <property type="molecule type" value="Genomic_DNA"/>
</dbReference>
<evidence type="ECO:0000313" key="2">
    <source>
        <dbReference type="EMBL" id="PEQ09123.1"/>
    </source>
</evidence>
<accession>A0A2A8HJC9</accession>
<comment type="caution">
    <text evidence="2">The sequence shown here is derived from an EMBL/GenBank/DDBJ whole genome shotgun (WGS) entry which is preliminary data.</text>
</comment>
<dbReference type="AlphaFoldDB" id="A0A2A8HJC9"/>
<protein>
    <submittedName>
        <fullName evidence="2">Uncharacterized protein</fullName>
    </submittedName>
</protein>
<gene>
    <name evidence="2" type="ORF">CN585_05560</name>
</gene>
<reference evidence="2 3" key="1">
    <citation type="submission" date="2017-09" db="EMBL/GenBank/DDBJ databases">
        <title>Large-scale bioinformatics analysis of Bacillus genomes uncovers conserved roles of natural products in bacterial physiology.</title>
        <authorList>
            <consortium name="Agbiome Team Llc"/>
            <person name="Bleich R.M."/>
            <person name="Grubbs K.J."/>
            <person name="Santa Maria K.C."/>
            <person name="Allen S.E."/>
            <person name="Farag S."/>
            <person name="Shank E.A."/>
            <person name="Bowers A."/>
        </authorList>
    </citation>
    <scope>NUCLEOTIDE SEQUENCE [LARGE SCALE GENOMIC DNA]</scope>
    <source>
        <strain evidence="2 3">AFS021349</strain>
    </source>
</reference>
<evidence type="ECO:0000313" key="3">
    <source>
        <dbReference type="Proteomes" id="UP000220841"/>
    </source>
</evidence>
<keyword evidence="1" id="KW-0732">Signal</keyword>